<gene>
    <name evidence="7" type="primary">cph2_5</name>
    <name evidence="7" type="ORF">NCTC8105_03064</name>
</gene>
<feature type="transmembrane region" description="Helical" evidence="5">
    <location>
        <begin position="126"/>
        <end position="142"/>
    </location>
</feature>
<feature type="domain" description="GGDEF" evidence="6">
    <location>
        <begin position="248"/>
        <end position="382"/>
    </location>
</feature>
<keyword evidence="5" id="KW-1133">Transmembrane helix</keyword>
<comment type="cofactor">
    <cofactor evidence="1">
        <name>Mg(2+)</name>
        <dbReference type="ChEBI" id="CHEBI:18420"/>
    </cofactor>
</comment>
<dbReference type="GO" id="GO:0052621">
    <property type="term" value="F:diguanylate cyclase activity"/>
    <property type="evidence" value="ECO:0007669"/>
    <property type="project" value="UniProtKB-EC"/>
</dbReference>
<dbReference type="NCBIfam" id="TIGR00254">
    <property type="entry name" value="GGDEF"/>
    <property type="match status" value="1"/>
</dbReference>
<organism evidence="7 8">
    <name type="scientific">Hafnia alvei</name>
    <dbReference type="NCBI Taxonomy" id="569"/>
    <lineage>
        <taxon>Bacteria</taxon>
        <taxon>Pseudomonadati</taxon>
        <taxon>Pseudomonadota</taxon>
        <taxon>Gammaproteobacteria</taxon>
        <taxon>Enterobacterales</taxon>
        <taxon>Hafniaceae</taxon>
        <taxon>Hafnia</taxon>
    </lineage>
</organism>
<dbReference type="GO" id="GO:0043709">
    <property type="term" value="P:cell adhesion involved in single-species biofilm formation"/>
    <property type="evidence" value="ECO:0007669"/>
    <property type="project" value="TreeGrafter"/>
</dbReference>
<evidence type="ECO:0000256" key="2">
    <source>
        <dbReference type="ARBA" id="ARBA00004665"/>
    </source>
</evidence>
<dbReference type="InterPro" id="IPR000160">
    <property type="entry name" value="GGDEF_dom"/>
</dbReference>
<dbReference type="SMART" id="SM00267">
    <property type="entry name" value="GGDEF"/>
    <property type="match status" value="1"/>
</dbReference>
<name>A0A377PL97_HAFAL</name>
<dbReference type="PROSITE" id="PS50887">
    <property type="entry name" value="GGDEF"/>
    <property type="match status" value="1"/>
</dbReference>
<feature type="transmembrane region" description="Helical" evidence="5">
    <location>
        <begin position="98"/>
        <end position="120"/>
    </location>
</feature>
<dbReference type="CDD" id="cd01949">
    <property type="entry name" value="GGDEF"/>
    <property type="match status" value="1"/>
</dbReference>
<accession>A0A377PL97</accession>
<dbReference type="InterPro" id="IPR033444">
    <property type="entry name" value="MASE5"/>
</dbReference>
<dbReference type="Pfam" id="PF00990">
    <property type="entry name" value="GGDEF"/>
    <property type="match status" value="1"/>
</dbReference>
<dbReference type="PANTHER" id="PTHR45138">
    <property type="entry name" value="REGULATORY COMPONENTS OF SENSORY TRANSDUCTION SYSTEM"/>
    <property type="match status" value="1"/>
</dbReference>
<sequence length="382" mass="43342">MIELTEKNAQSRTLTLHNRLKVAEIRAVKMNVSWLLSVQIAFVLFVFCREYFYVSHNIPAAPVISTVLKHALIVIMAILCGYMIVLRFTRVLEKQFKPAMLVITLSIGVIWCFILSLLFYSEFGHLIFAISTLLMLSSLIALYPSSHHLFFATTPIWAIIVAHAMFFSGTLSLVYLAGYLVFAVLFETGRRLLRRWFVLAVMREHQNVRLANKLTLMSQQDPLTALANRRYFDHALQRAIEAATKTAQPLSIILIDVDYFKKYNDRYGHQAGDSCLTQLAKCFQQTVRNAQDLVGRYGGEEFIILLPDQDKHAAEKVAERLKISVFALALPHDQSDVSPYVSLSQGIAQWRNGMDAKTLIENADRALYLAKQQGRNTARLAP</sequence>
<dbReference type="Gene3D" id="3.30.70.270">
    <property type="match status" value="1"/>
</dbReference>
<feature type="transmembrane region" description="Helical" evidence="5">
    <location>
        <begin position="28"/>
        <end position="47"/>
    </location>
</feature>
<comment type="pathway">
    <text evidence="2">Purine metabolism; 3',5'-cyclic di-GMP biosynthesis.</text>
</comment>
<proteinExistence type="predicted"/>
<evidence type="ECO:0000259" key="6">
    <source>
        <dbReference type="PROSITE" id="PS50887"/>
    </source>
</evidence>
<dbReference type="FunFam" id="3.30.70.270:FF:000001">
    <property type="entry name" value="Diguanylate cyclase domain protein"/>
    <property type="match status" value="1"/>
</dbReference>
<dbReference type="InterPro" id="IPR050469">
    <property type="entry name" value="Diguanylate_Cyclase"/>
</dbReference>
<keyword evidence="5" id="KW-0812">Transmembrane</keyword>
<dbReference type="EMBL" id="UGHP01000001">
    <property type="protein sequence ID" value="STQ80919.1"/>
    <property type="molecule type" value="Genomic_DNA"/>
</dbReference>
<dbReference type="RefSeq" id="WP_051874153.1">
    <property type="nucleotide sequence ID" value="NZ_CALJTU010000047.1"/>
</dbReference>
<feature type="transmembrane region" description="Helical" evidence="5">
    <location>
        <begin position="173"/>
        <end position="193"/>
    </location>
</feature>
<comment type="catalytic activity">
    <reaction evidence="4">
        <text>2 GTP = 3',3'-c-di-GMP + 2 diphosphate</text>
        <dbReference type="Rhea" id="RHEA:24898"/>
        <dbReference type="ChEBI" id="CHEBI:33019"/>
        <dbReference type="ChEBI" id="CHEBI:37565"/>
        <dbReference type="ChEBI" id="CHEBI:58805"/>
        <dbReference type="EC" id="2.7.7.65"/>
    </reaction>
</comment>
<feature type="transmembrane region" description="Helical" evidence="5">
    <location>
        <begin position="67"/>
        <end position="86"/>
    </location>
</feature>
<dbReference type="InterPro" id="IPR043128">
    <property type="entry name" value="Rev_trsase/Diguanyl_cyclase"/>
</dbReference>
<evidence type="ECO:0000256" key="5">
    <source>
        <dbReference type="SAM" id="Phobius"/>
    </source>
</evidence>
<evidence type="ECO:0000256" key="1">
    <source>
        <dbReference type="ARBA" id="ARBA00001946"/>
    </source>
</evidence>
<evidence type="ECO:0000313" key="8">
    <source>
        <dbReference type="Proteomes" id="UP000254821"/>
    </source>
</evidence>
<dbReference type="AlphaFoldDB" id="A0A377PL97"/>
<dbReference type="Pfam" id="PF17178">
    <property type="entry name" value="MASE5"/>
    <property type="match status" value="1"/>
</dbReference>
<dbReference type="SUPFAM" id="SSF55073">
    <property type="entry name" value="Nucleotide cyclase"/>
    <property type="match status" value="1"/>
</dbReference>
<keyword evidence="5" id="KW-0472">Membrane</keyword>
<dbReference type="PANTHER" id="PTHR45138:SF9">
    <property type="entry name" value="DIGUANYLATE CYCLASE DGCM-RELATED"/>
    <property type="match status" value="1"/>
</dbReference>
<evidence type="ECO:0000256" key="4">
    <source>
        <dbReference type="ARBA" id="ARBA00034247"/>
    </source>
</evidence>
<protein>
    <recommendedName>
        <fullName evidence="3">diguanylate cyclase</fullName>
        <ecNumber evidence="3">2.7.7.65</ecNumber>
    </recommendedName>
</protein>
<evidence type="ECO:0000313" key="7">
    <source>
        <dbReference type="EMBL" id="STQ80919.1"/>
    </source>
</evidence>
<dbReference type="EC" id="2.7.7.65" evidence="3"/>
<dbReference type="GO" id="GO:1902201">
    <property type="term" value="P:negative regulation of bacterial-type flagellum-dependent cell motility"/>
    <property type="evidence" value="ECO:0007669"/>
    <property type="project" value="TreeGrafter"/>
</dbReference>
<dbReference type="InterPro" id="IPR029787">
    <property type="entry name" value="Nucleotide_cyclase"/>
</dbReference>
<dbReference type="GO" id="GO:0005886">
    <property type="term" value="C:plasma membrane"/>
    <property type="evidence" value="ECO:0007669"/>
    <property type="project" value="TreeGrafter"/>
</dbReference>
<evidence type="ECO:0000256" key="3">
    <source>
        <dbReference type="ARBA" id="ARBA00012528"/>
    </source>
</evidence>
<reference evidence="7 8" key="1">
    <citation type="submission" date="2018-06" db="EMBL/GenBank/DDBJ databases">
        <authorList>
            <consortium name="Pathogen Informatics"/>
            <person name="Doyle S."/>
        </authorList>
    </citation>
    <scope>NUCLEOTIDE SEQUENCE [LARGE SCALE GENOMIC DNA]</scope>
    <source>
        <strain evidence="7 8">NCTC8105</strain>
    </source>
</reference>
<dbReference type="Proteomes" id="UP000254821">
    <property type="component" value="Unassembled WGS sequence"/>
</dbReference>